<sequence>MARFMGLATAHLGDDERRRLMDAMLVSFDTYGNSSEAFEEIALGNEGQKIGQWFVIQCDWKASEEVEWQIAEVASSFGISERWSWKEGVDEQDRTVPAGLCEVADWAAPLGLEMLHIDIGSDTYYAILIRQDDAESARQAALSAGMKVLRTPEFEAAHA</sequence>
<keyword evidence="3" id="KW-1185">Reference proteome</keyword>
<gene>
    <name evidence="2" type="ORF">D3H34_07555</name>
</gene>
<comment type="caution">
    <text evidence="2">The sequence shown here is derived from an EMBL/GenBank/DDBJ whole genome shotgun (WGS) entry which is preliminary data.</text>
</comment>
<evidence type="ECO:0000313" key="3">
    <source>
        <dbReference type="Proteomes" id="UP000265619"/>
    </source>
</evidence>
<name>A0A9X8D7F7_9BURK</name>
<evidence type="ECO:0000313" key="2">
    <source>
        <dbReference type="EMBL" id="RIX83279.1"/>
    </source>
</evidence>
<dbReference type="Pfam" id="PF20335">
    <property type="entry name" value="DUF6630"/>
    <property type="match status" value="1"/>
</dbReference>
<evidence type="ECO:0000259" key="1">
    <source>
        <dbReference type="Pfam" id="PF20335"/>
    </source>
</evidence>
<organism evidence="2 3">
    <name type="scientific">Acidovorax cavernicola</name>
    <dbReference type="NCBI Taxonomy" id="1675792"/>
    <lineage>
        <taxon>Bacteria</taxon>
        <taxon>Pseudomonadati</taxon>
        <taxon>Pseudomonadota</taxon>
        <taxon>Betaproteobacteria</taxon>
        <taxon>Burkholderiales</taxon>
        <taxon>Comamonadaceae</taxon>
        <taxon>Acidovorax</taxon>
    </lineage>
</organism>
<dbReference type="Proteomes" id="UP000265619">
    <property type="component" value="Unassembled WGS sequence"/>
</dbReference>
<dbReference type="EMBL" id="QXMN01000005">
    <property type="protein sequence ID" value="RIX83279.1"/>
    <property type="molecule type" value="Genomic_DNA"/>
</dbReference>
<dbReference type="AlphaFoldDB" id="A0A9X8D7F7"/>
<proteinExistence type="predicted"/>
<reference evidence="2 3" key="1">
    <citation type="submission" date="2018-09" db="EMBL/GenBank/DDBJ databases">
        <title>Acidovorax cavernicola nov. sp. isolated from Gruta de las Maravillas (Aracena, Spain).</title>
        <authorList>
            <person name="Jurado V."/>
            <person name="Gutierrez-Patricio S."/>
            <person name="Gonzalez-Pimentel J.L."/>
            <person name="Miller A.Z."/>
            <person name="Laiz L."/>
            <person name="Saiz-Jimenez C."/>
        </authorList>
    </citation>
    <scope>NUCLEOTIDE SEQUENCE [LARGE SCALE GENOMIC DNA]</scope>
    <source>
        <strain evidence="2 3">1011MAR4D40.2</strain>
    </source>
</reference>
<accession>A0A9X8D7F7</accession>
<feature type="domain" description="DUF6630" evidence="1">
    <location>
        <begin position="54"/>
        <end position="148"/>
    </location>
</feature>
<dbReference type="InterPro" id="IPR046582">
    <property type="entry name" value="DUF6630"/>
</dbReference>
<protein>
    <recommendedName>
        <fullName evidence="1">DUF6630 domain-containing protein</fullName>
    </recommendedName>
</protein>